<dbReference type="Pfam" id="PF00176">
    <property type="entry name" value="SNF2-rel_dom"/>
    <property type="match status" value="1"/>
</dbReference>
<dbReference type="GO" id="GO:0016787">
    <property type="term" value="F:hydrolase activity"/>
    <property type="evidence" value="ECO:0007669"/>
    <property type="project" value="UniProtKB-KW"/>
</dbReference>
<dbReference type="GO" id="GO:0005524">
    <property type="term" value="F:ATP binding"/>
    <property type="evidence" value="ECO:0007669"/>
    <property type="project" value="UniProtKB-KW"/>
</dbReference>
<proteinExistence type="predicted"/>
<dbReference type="GO" id="GO:0004520">
    <property type="term" value="F:DNA endonuclease activity"/>
    <property type="evidence" value="ECO:0007669"/>
    <property type="project" value="TreeGrafter"/>
</dbReference>
<protein>
    <submittedName>
        <fullName evidence="6">SNF2-related protein</fullName>
    </submittedName>
</protein>
<dbReference type="AlphaFoldDB" id="A0A1R3G7B9"/>
<dbReference type="PANTHER" id="PTHR45766">
    <property type="entry name" value="DNA ANNEALING HELICASE AND ENDONUCLEASE ZRANB3 FAMILY MEMBER"/>
    <property type="match status" value="1"/>
</dbReference>
<dbReference type="GO" id="GO:0031297">
    <property type="term" value="P:replication fork processing"/>
    <property type="evidence" value="ECO:0007669"/>
    <property type="project" value="TreeGrafter"/>
</dbReference>
<dbReference type="InterPro" id="IPR000330">
    <property type="entry name" value="SNF2_N"/>
</dbReference>
<accession>A0A1R3G7B9</accession>
<dbReference type="SUPFAM" id="SSF52540">
    <property type="entry name" value="P-loop containing nucleoside triphosphate hydrolases"/>
    <property type="match status" value="1"/>
</dbReference>
<dbReference type="InterPro" id="IPR027417">
    <property type="entry name" value="P-loop_NTPase"/>
</dbReference>
<dbReference type="GO" id="GO:0043596">
    <property type="term" value="C:nuclear replication fork"/>
    <property type="evidence" value="ECO:0007669"/>
    <property type="project" value="TreeGrafter"/>
</dbReference>
<evidence type="ECO:0000256" key="3">
    <source>
        <dbReference type="ARBA" id="ARBA00022806"/>
    </source>
</evidence>
<keyword evidence="3" id="KW-0347">Helicase</keyword>
<organism evidence="6 7">
    <name type="scientific">Corchorus olitorius</name>
    <dbReference type="NCBI Taxonomy" id="93759"/>
    <lineage>
        <taxon>Eukaryota</taxon>
        <taxon>Viridiplantae</taxon>
        <taxon>Streptophyta</taxon>
        <taxon>Embryophyta</taxon>
        <taxon>Tracheophyta</taxon>
        <taxon>Spermatophyta</taxon>
        <taxon>Magnoliopsida</taxon>
        <taxon>eudicotyledons</taxon>
        <taxon>Gunneridae</taxon>
        <taxon>Pentapetalae</taxon>
        <taxon>rosids</taxon>
        <taxon>malvids</taxon>
        <taxon>Malvales</taxon>
        <taxon>Malvaceae</taxon>
        <taxon>Grewioideae</taxon>
        <taxon>Apeibeae</taxon>
        <taxon>Corchorus</taxon>
    </lineage>
</organism>
<feature type="non-terminal residue" evidence="6">
    <location>
        <position position="1"/>
    </location>
</feature>
<gene>
    <name evidence="6" type="ORF">COLO4_36610</name>
</gene>
<dbReference type="STRING" id="93759.A0A1R3G7B9"/>
<name>A0A1R3G7B9_9ROSI</name>
<feature type="non-terminal residue" evidence="6">
    <location>
        <position position="134"/>
    </location>
</feature>
<dbReference type="EMBL" id="AWUE01023389">
    <property type="protein sequence ID" value="OMO53971.1"/>
    <property type="molecule type" value="Genomic_DNA"/>
</dbReference>
<dbReference type="GO" id="GO:0006281">
    <property type="term" value="P:DNA repair"/>
    <property type="evidence" value="ECO:0007669"/>
    <property type="project" value="TreeGrafter"/>
</dbReference>
<dbReference type="Proteomes" id="UP000187203">
    <property type="component" value="Unassembled WGS sequence"/>
</dbReference>
<keyword evidence="7" id="KW-1185">Reference proteome</keyword>
<evidence type="ECO:0000256" key="1">
    <source>
        <dbReference type="ARBA" id="ARBA00022741"/>
    </source>
</evidence>
<dbReference type="PROSITE" id="PS51192">
    <property type="entry name" value="HELICASE_ATP_BIND_1"/>
    <property type="match status" value="1"/>
</dbReference>
<evidence type="ECO:0000313" key="6">
    <source>
        <dbReference type="EMBL" id="OMO53971.1"/>
    </source>
</evidence>
<reference evidence="7" key="1">
    <citation type="submission" date="2013-09" db="EMBL/GenBank/DDBJ databases">
        <title>Corchorus olitorius genome sequencing.</title>
        <authorList>
            <person name="Alam M."/>
            <person name="Haque M.S."/>
            <person name="Islam M.S."/>
            <person name="Emdad E.M."/>
            <person name="Islam M.M."/>
            <person name="Ahmed B."/>
            <person name="Halim A."/>
            <person name="Hossen Q.M.M."/>
            <person name="Hossain M.Z."/>
            <person name="Ahmed R."/>
            <person name="Khan M.M."/>
            <person name="Islam R."/>
            <person name="Rashid M.M."/>
            <person name="Khan S.A."/>
            <person name="Rahman M.S."/>
            <person name="Alam M."/>
            <person name="Yahiya A.S."/>
            <person name="Khan M.S."/>
            <person name="Azam M.S."/>
            <person name="Haque T."/>
            <person name="Lashkar M.Z.H."/>
            <person name="Akhand A.I."/>
            <person name="Morshed G."/>
            <person name="Roy S."/>
            <person name="Uddin K.S."/>
            <person name="Rabeya T."/>
            <person name="Hossain A.S."/>
            <person name="Chowdhury A."/>
            <person name="Snigdha A.R."/>
            <person name="Mortoza M.S."/>
            <person name="Matin S.A."/>
            <person name="Hoque S.M.E."/>
            <person name="Islam M.K."/>
            <person name="Roy D.K."/>
            <person name="Haider R."/>
            <person name="Moosa M.M."/>
            <person name="Elias S.M."/>
            <person name="Hasan A.M."/>
            <person name="Jahan S."/>
            <person name="Shafiuddin M."/>
            <person name="Mahmood N."/>
            <person name="Shommy N.S."/>
        </authorList>
    </citation>
    <scope>NUCLEOTIDE SEQUENCE [LARGE SCALE GENOMIC DNA]</scope>
    <source>
        <strain evidence="7">cv. O-4</strain>
    </source>
</reference>
<dbReference type="GO" id="GO:0004386">
    <property type="term" value="F:helicase activity"/>
    <property type="evidence" value="ECO:0007669"/>
    <property type="project" value="UniProtKB-KW"/>
</dbReference>
<feature type="domain" description="Helicase ATP-binding" evidence="5">
    <location>
        <begin position="6"/>
        <end position="134"/>
    </location>
</feature>
<dbReference type="InterPro" id="IPR038718">
    <property type="entry name" value="SNF2-like_sf"/>
</dbReference>
<evidence type="ECO:0000259" key="5">
    <source>
        <dbReference type="PROSITE" id="PS51192"/>
    </source>
</evidence>
<evidence type="ECO:0000256" key="2">
    <source>
        <dbReference type="ARBA" id="ARBA00022801"/>
    </source>
</evidence>
<keyword evidence="4" id="KW-0067">ATP-binding</keyword>
<keyword evidence="1" id="KW-0547">Nucleotide-binding</keyword>
<keyword evidence="2" id="KW-0378">Hydrolase</keyword>
<comment type="caution">
    <text evidence="6">The sequence shown here is derived from an EMBL/GenBank/DDBJ whole genome shotgun (WGS) entry which is preliminary data.</text>
</comment>
<dbReference type="PANTHER" id="PTHR45766:SF3">
    <property type="entry name" value="DNA ANNEALING HELICASE AND ENDONUCLEASE ZRANB3"/>
    <property type="match status" value="1"/>
</dbReference>
<dbReference type="Gene3D" id="3.40.50.10810">
    <property type="entry name" value="Tandem AAA-ATPase domain"/>
    <property type="match status" value="1"/>
</dbReference>
<sequence>VILFVRFVLQHGGRALLADEMGLGKTLQAIAVALCLRDSWPVLILTPSSLRLHWASVIFSQISGSNRGGFAILSSKNKGGIRLDGMFNIISYDLVARIENVLMASEFKVVIADESHFMKNAQAKRTTACVPIIK</sequence>
<dbReference type="InterPro" id="IPR014001">
    <property type="entry name" value="Helicase_ATP-bd"/>
</dbReference>
<evidence type="ECO:0000256" key="4">
    <source>
        <dbReference type="ARBA" id="ARBA00022840"/>
    </source>
</evidence>
<evidence type="ECO:0000313" key="7">
    <source>
        <dbReference type="Proteomes" id="UP000187203"/>
    </source>
</evidence>
<dbReference type="OrthoDB" id="1718886at2759"/>